<dbReference type="InterPro" id="IPR014445">
    <property type="entry name" value="Gln-dep_NAD_synthase"/>
</dbReference>
<dbReference type="EC" id="6.3.5.1" evidence="7 8"/>
<accession>A0A1A7C1D6</accession>
<feature type="binding site" evidence="7">
    <location>
        <begin position="303"/>
        <end position="310"/>
    </location>
    <ligand>
        <name>ATP</name>
        <dbReference type="ChEBI" id="CHEBI:30616"/>
    </ligand>
</feature>
<feature type="active site" description="Nucleophile; for glutaminase activity" evidence="7">
    <location>
        <position position="152"/>
    </location>
</feature>
<reference evidence="11 12" key="1">
    <citation type="submission" date="2016-04" db="EMBL/GenBank/DDBJ databases">
        <title>Draft genome sequence of Janthinobacterium psychrotolerans sp. nov., isolated from freshwater sediments in Denmark.</title>
        <authorList>
            <person name="Gong X."/>
            <person name="Skrivergaard S."/>
            <person name="Korsgaard B.S."/>
            <person name="Schreiber L."/>
            <person name="Marshall I.P."/>
            <person name="Finster K."/>
            <person name="Schramm A."/>
        </authorList>
    </citation>
    <scope>NUCLEOTIDE SEQUENCE [LARGE SCALE GENOMIC DNA]</scope>
    <source>
        <strain evidence="11 12">S3-2</strain>
    </source>
</reference>
<dbReference type="InterPro" id="IPR036526">
    <property type="entry name" value="C-N_Hydrolase_sf"/>
</dbReference>
<feature type="binding site" evidence="7">
    <location>
        <position position="410"/>
    </location>
    <ligand>
        <name>ATP</name>
        <dbReference type="ChEBI" id="CHEBI:30616"/>
    </ligand>
</feature>
<dbReference type="Gene3D" id="3.40.50.620">
    <property type="entry name" value="HUPs"/>
    <property type="match status" value="1"/>
</dbReference>
<feature type="binding site" evidence="7">
    <location>
        <position position="185"/>
    </location>
    <ligand>
        <name>L-glutamine</name>
        <dbReference type="ChEBI" id="CHEBI:58359"/>
    </ligand>
</feature>
<dbReference type="InterPro" id="IPR022310">
    <property type="entry name" value="NAD/GMP_synthase"/>
</dbReference>
<dbReference type="InterPro" id="IPR003694">
    <property type="entry name" value="NAD_synthase"/>
</dbReference>
<dbReference type="OrthoDB" id="8817375at2"/>
<dbReference type="Proteomes" id="UP000092713">
    <property type="component" value="Unassembled WGS sequence"/>
</dbReference>
<sequence>MLSLAIAQRNFTIGDFDANTAAVIDNMRRASNDGAQMVVFSELTLSAYYPGDLFEDAAFVRNMDAALQAVLQASKRWPALVTVLGTARPNPGPGKPLHNALLAIQDGRIVAEYYKQLLPTYGIFDEGRHFEAGPPVACTLDVAGHKVGFMICEDGWNDAGRAYAVNPFASLQAARPDLVVSINASPSDIGKRALRHAVFGAACRRLELPLLFVNQVGGHDQLVFDGASFAISPQAGVQFEAARFVEDFQLLRFDAGQFSQPDGQPFPVPDVDGIAAVEFARRQIVLGLRDYARRCNFTRVVVGCSGGIDSALTLALAVEALGAGNVVGITMPSVFSSAGSVTDSVALCENLGITLLTHPIRDIVAQYESGYAAAFDGKLAGLPLENLQARVRGTILMEYSNAFGALLLTTGNKSEISVGYCTLYGDTNGGLGLIGDLYKTEVFALSRHVNASAGRELIPVAVLDKPPSAELAPGQRDTDSLPPYPVLDEILKWHIEGNRLPAPESAQALAFVGQLRESEEGRRLVTRILGMVARNEYKRRQAAPIIRVRSRAFGSGRQLPIAAHYPTGDAA</sequence>
<comment type="pathway">
    <text evidence="1 7 8">Cofactor biosynthesis; NAD(+) biosynthesis; NAD(+) from deamido-NAD(+) (L-Gln route): step 1/1.</text>
</comment>
<dbReference type="RefSeq" id="WP_065307904.1">
    <property type="nucleotide sequence ID" value="NZ_LOCQ01000053.1"/>
</dbReference>
<keyword evidence="4 7" id="KW-0547">Nucleotide-binding</keyword>
<evidence type="ECO:0000259" key="10">
    <source>
        <dbReference type="PROSITE" id="PS50263"/>
    </source>
</evidence>
<dbReference type="STRING" id="1747903.ASR47_1010152"/>
<dbReference type="SUPFAM" id="SSF56317">
    <property type="entry name" value="Carbon-nitrogen hydrolase"/>
    <property type="match status" value="1"/>
</dbReference>
<keyword evidence="5 7" id="KW-0067">ATP-binding</keyword>
<dbReference type="UniPathway" id="UPA00253">
    <property type="reaction ID" value="UER00334"/>
</dbReference>
<dbReference type="PANTHER" id="PTHR23090">
    <property type="entry name" value="NH 3 /GLUTAMINE-DEPENDENT NAD + SYNTHETASE"/>
    <property type="match status" value="1"/>
</dbReference>
<evidence type="ECO:0000256" key="7">
    <source>
        <dbReference type="HAMAP-Rule" id="MF_02090"/>
    </source>
</evidence>
<comment type="similarity">
    <text evidence="2 7 8">In the C-terminal section; belongs to the NAD synthetase family.</text>
</comment>
<evidence type="ECO:0000256" key="5">
    <source>
        <dbReference type="ARBA" id="ARBA00022840"/>
    </source>
</evidence>
<organism evidence="11 12">
    <name type="scientific">Janthinobacterium psychrotolerans</name>
    <dbReference type="NCBI Taxonomy" id="1747903"/>
    <lineage>
        <taxon>Bacteria</taxon>
        <taxon>Pseudomonadati</taxon>
        <taxon>Pseudomonadota</taxon>
        <taxon>Betaproteobacteria</taxon>
        <taxon>Burkholderiales</taxon>
        <taxon>Oxalobacteraceae</taxon>
        <taxon>Janthinobacterium</taxon>
    </lineage>
</organism>
<dbReference type="GO" id="GO:0008795">
    <property type="term" value="F:NAD+ synthase activity"/>
    <property type="evidence" value="ECO:0007669"/>
    <property type="project" value="UniProtKB-UniRule"/>
</dbReference>
<evidence type="ECO:0000313" key="11">
    <source>
        <dbReference type="EMBL" id="OBV39562.1"/>
    </source>
</evidence>
<dbReference type="EMBL" id="LOCQ01000053">
    <property type="protein sequence ID" value="OBV39562.1"/>
    <property type="molecule type" value="Genomic_DNA"/>
</dbReference>
<dbReference type="Pfam" id="PF00795">
    <property type="entry name" value="CN_hydrolase"/>
    <property type="match status" value="1"/>
</dbReference>
<proteinExistence type="inferred from homology"/>
<evidence type="ECO:0000256" key="8">
    <source>
        <dbReference type="PIRNR" id="PIRNR006630"/>
    </source>
</evidence>
<dbReference type="Gene3D" id="3.60.110.10">
    <property type="entry name" value="Carbon-nitrogen hydrolase"/>
    <property type="match status" value="1"/>
</dbReference>
<feature type="active site" description="Proton acceptor; for glutaminase activity" evidence="7">
    <location>
        <position position="42"/>
    </location>
</feature>
<evidence type="ECO:0000256" key="3">
    <source>
        <dbReference type="ARBA" id="ARBA00022598"/>
    </source>
</evidence>
<dbReference type="GO" id="GO:0004359">
    <property type="term" value="F:glutaminase activity"/>
    <property type="evidence" value="ECO:0007669"/>
    <property type="project" value="InterPro"/>
</dbReference>
<evidence type="ECO:0000256" key="1">
    <source>
        <dbReference type="ARBA" id="ARBA00005188"/>
    </source>
</evidence>
<dbReference type="NCBIfam" id="TIGR00552">
    <property type="entry name" value="nadE"/>
    <property type="match status" value="1"/>
</dbReference>
<feature type="active site" description="For glutaminase activity" evidence="7">
    <location>
        <position position="115"/>
    </location>
</feature>
<evidence type="ECO:0000313" key="12">
    <source>
        <dbReference type="Proteomes" id="UP000092713"/>
    </source>
</evidence>
<feature type="binding site" evidence="7">
    <location>
        <position position="121"/>
    </location>
    <ligand>
        <name>L-glutamine</name>
        <dbReference type="ChEBI" id="CHEBI:58359"/>
    </ligand>
</feature>
<evidence type="ECO:0000256" key="6">
    <source>
        <dbReference type="ARBA" id="ARBA00023027"/>
    </source>
</evidence>
<dbReference type="AlphaFoldDB" id="A0A1A7C1D6"/>
<dbReference type="Pfam" id="PF02540">
    <property type="entry name" value="NAD_synthase"/>
    <property type="match status" value="1"/>
</dbReference>
<evidence type="ECO:0000256" key="2">
    <source>
        <dbReference type="ARBA" id="ARBA00007145"/>
    </source>
</evidence>
<feature type="binding site" evidence="7">
    <location>
        <position position="415"/>
    </location>
    <ligand>
        <name>deamido-NAD(+)</name>
        <dbReference type="ChEBI" id="CHEBI:58437"/>
        <note>ligand shared between two neighboring subunits</note>
    </ligand>
</feature>
<dbReference type="PANTHER" id="PTHR23090:SF9">
    <property type="entry name" value="GLUTAMINE-DEPENDENT NAD(+) SYNTHETASE"/>
    <property type="match status" value="1"/>
</dbReference>
<feature type="binding site" evidence="7">
    <location>
        <position position="191"/>
    </location>
    <ligand>
        <name>L-glutamine</name>
        <dbReference type="ChEBI" id="CHEBI:58359"/>
    </ligand>
</feature>
<dbReference type="NCBIfam" id="NF010588">
    <property type="entry name" value="PRK13981.1"/>
    <property type="match status" value="1"/>
</dbReference>
<gene>
    <name evidence="7" type="primary">nadE</name>
    <name evidence="11" type="ORF">ASR47_1010152</name>
</gene>
<feature type="domain" description="CN hydrolase" evidence="10">
    <location>
        <begin position="2"/>
        <end position="260"/>
    </location>
</feature>
<evidence type="ECO:0000256" key="9">
    <source>
        <dbReference type="RuleBase" id="RU003811"/>
    </source>
</evidence>
<keyword evidence="12" id="KW-1185">Reference proteome</keyword>
<dbReference type="GO" id="GO:0005737">
    <property type="term" value="C:cytoplasm"/>
    <property type="evidence" value="ECO:0007669"/>
    <property type="project" value="InterPro"/>
</dbReference>
<dbReference type="FunFam" id="3.40.50.620:FF:000106">
    <property type="entry name" value="Glutamine-dependent NAD(+) synthetase"/>
    <property type="match status" value="1"/>
</dbReference>
<name>A0A1A7C1D6_9BURK</name>
<dbReference type="GO" id="GO:0003952">
    <property type="term" value="F:NAD+ synthase (glutamine-hydrolyzing) activity"/>
    <property type="evidence" value="ECO:0007669"/>
    <property type="project" value="UniProtKB-UniRule"/>
</dbReference>
<keyword evidence="3 7" id="KW-0436">Ligase</keyword>
<dbReference type="InterPro" id="IPR014729">
    <property type="entry name" value="Rossmann-like_a/b/a_fold"/>
</dbReference>
<comment type="function">
    <text evidence="7">Catalyzes the ATP-dependent amidation of deamido-NAD to form NAD. Uses L-glutamine as a nitrogen source.</text>
</comment>
<dbReference type="CDD" id="cd00553">
    <property type="entry name" value="NAD_synthase"/>
    <property type="match status" value="1"/>
</dbReference>
<feature type="binding site" evidence="7">
    <location>
        <position position="538"/>
    </location>
    <ligand>
        <name>deamido-NAD(+)</name>
        <dbReference type="ChEBI" id="CHEBI:58437"/>
        <note>ligand shared between two neighboring subunits</note>
    </ligand>
</feature>
<dbReference type="GO" id="GO:0009435">
    <property type="term" value="P:NAD+ biosynthetic process"/>
    <property type="evidence" value="ECO:0007669"/>
    <property type="project" value="UniProtKB-UniRule"/>
</dbReference>
<dbReference type="CDD" id="cd07570">
    <property type="entry name" value="GAT_Gln-NAD-synth"/>
    <property type="match status" value="1"/>
</dbReference>
<comment type="catalytic activity">
    <reaction evidence="7 8">
        <text>deamido-NAD(+) + L-glutamine + ATP + H2O = L-glutamate + AMP + diphosphate + NAD(+) + H(+)</text>
        <dbReference type="Rhea" id="RHEA:24384"/>
        <dbReference type="ChEBI" id="CHEBI:15377"/>
        <dbReference type="ChEBI" id="CHEBI:15378"/>
        <dbReference type="ChEBI" id="CHEBI:29985"/>
        <dbReference type="ChEBI" id="CHEBI:30616"/>
        <dbReference type="ChEBI" id="CHEBI:33019"/>
        <dbReference type="ChEBI" id="CHEBI:57540"/>
        <dbReference type="ChEBI" id="CHEBI:58359"/>
        <dbReference type="ChEBI" id="CHEBI:58437"/>
        <dbReference type="ChEBI" id="CHEBI:456215"/>
        <dbReference type="EC" id="6.3.5.1"/>
    </reaction>
</comment>
<dbReference type="HAMAP" id="MF_02090">
    <property type="entry name" value="NadE_glutamine_dep"/>
    <property type="match status" value="1"/>
</dbReference>
<dbReference type="PROSITE" id="PS50263">
    <property type="entry name" value="CN_HYDROLASE"/>
    <property type="match status" value="1"/>
</dbReference>
<keyword evidence="6 7" id="KW-0520">NAD</keyword>
<comment type="caution">
    <text evidence="7">Lacks conserved residue(s) required for the propagation of feature annotation.</text>
</comment>
<dbReference type="PIRSF" id="PIRSF006630">
    <property type="entry name" value="NADS_GAT"/>
    <property type="match status" value="1"/>
</dbReference>
<comment type="caution">
    <text evidence="11">The sequence shown here is derived from an EMBL/GenBank/DDBJ whole genome shotgun (WGS) entry which is preliminary data.</text>
</comment>
<feature type="binding site" evidence="7">
    <location>
        <position position="386"/>
    </location>
    <ligand>
        <name>deamido-NAD(+)</name>
        <dbReference type="ChEBI" id="CHEBI:58437"/>
        <note>ligand shared between two neighboring subunits</note>
    </ligand>
</feature>
<dbReference type="InterPro" id="IPR003010">
    <property type="entry name" value="C-N_Hydrolase"/>
</dbReference>
<dbReference type="GO" id="GO:0005524">
    <property type="term" value="F:ATP binding"/>
    <property type="evidence" value="ECO:0007669"/>
    <property type="project" value="UniProtKB-UniRule"/>
</dbReference>
<dbReference type="SUPFAM" id="SSF52402">
    <property type="entry name" value="Adenine nucleotide alpha hydrolases-like"/>
    <property type="match status" value="1"/>
</dbReference>
<evidence type="ECO:0000256" key="4">
    <source>
        <dbReference type="ARBA" id="ARBA00022741"/>
    </source>
</evidence>
<dbReference type="PATRIC" id="fig|1747903.4.peg.3163"/>
<comment type="similarity">
    <text evidence="9">Belongs to the NAD synthetase family.</text>
</comment>
<protein>
    <recommendedName>
        <fullName evidence="7 8">Glutamine-dependent NAD(+) synthetase</fullName>
        <ecNumber evidence="7 8">6.3.5.1</ecNumber>
    </recommendedName>
    <alternativeName>
        <fullName evidence="7 8">NAD(+) synthase [glutamine-hydrolyzing]</fullName>
    </alternativeName>
</protein>